<dbReference type="Proteomes" id="UP000028582">
    <property type="component" value="Unassembled WGS sequence"/>
</dbReference>
<gene>
    <name evidence="1" type="ORF">F444_19788</name>
</gene>
<sequence>MPVLCVVEVGWFPFIGESAAWSTDLSPSAGLVLQDYNWTVISPTQTYPEYRSVVRNCYNLEETIVSPATTQTQKTILDLVGNRMRIITQEMQDTLLSEGDSSFTS</sequence>
<comment type="caution">
    <text evidence="1">The sequence shown here is derived from an EMBL/GenBank/DDBJ whole genome shotgun (WGS) entry which is preliminary data.</text>
</comment>
<evidence type="ECO:0000313" key="1">
    <source>
        <dbReference type="EMBL" id="ETO62285.1"/>
    </source>
</evidence>
<dbReference type="AlphaFoldDB" id="A0A080Z6M4"/>
<evidence type="ECO:0000313" key="2">
    <source>
        <dbReference type="Proteomes" id="UP000028582"/>
    </source>
</evidence>
<accession>A0A080Z6M4</accession>
<reference evidence="1 2" key="1">
    <citation type="submission" date="2013-11" db="EMBL/GenBank/DDBJ databases">
        <title>The Genome Sequence of Phytophthora parasitica P1976.</title>
        <authorList>
            <consortium name="The Broad Institute Genomics Platform"/>
            <person name="Russ C."/>
            <person name="Tyler B."/>
            <person name="Panabieres F."/>
            <person name="Shan W."/>
            <person name="Tripathy S."/>
            <person name="Grunwald N."/>
            <person name="Machado M."/>
            <person name="Johnson C.S."/>
            <person name="Walker B."/>
            <person name="Young S."/>
            <person name="Zeng Q."/>
            <person name="Gargeya S."/>
            <person name="Fitzgerald M."/>
            <person name="Haas B."/>
            <person name="Abouelleil A."/>
            <person name="Allen A.W."/>
            <person name="Alvarado L."/>
            <person name="Arachchi H.M."/>
            <person name="Berlin A.M."/>
            <person name="Chapman S.B."/>
            <person name="Gainer-Dewar J."/>
            <person name="Goldberg J."/>
            <person name="Griggs A."/>
            <person name="Gujja S."/>
            <person name="Hansen M."/>
            <person name="Howarth C."/>
            <person name="Imamovic A."/>
            <person name="Ireland A."/>
            <person name="Larimer J."/>
            <person name="McCowan C."/>
            <person name="Murphy C."/>
            <person name="Pearson M."/>
            <person name="Poon T.W."/>
            <person name="Priest M."/>
            <person name="Roberts A."/>
            <person name="Saif S."/>
            <person name="Shea T."/>
            <person name="Sisk P."/>
            <person name="Sykes S."/>
            <person name="Wortman J."/>
            <person name="Nusbaum C."/>
            <person name="Birren B."/>
        </authorList>
    </citation>
    <scope>NUCLEOTIDE SEQUENCE [LARGE SCALE GENOMIC DNA]</scope>
    <source>
        <strain evidence="1 2">P1976</strain>
    </source>
</reference>
<protein>
    <submittedName>
        <fullName evidence="1">Uncharacterized protein</fullName>
    </submittedName>
</protein>
<organism evidence="1 2">
    <name type="scientific">Phytophthora nicotianae P1976</name>
    <dbReference type="NCBI Taxonomy" id="1317066"/>
    <lineage>
        <taxon>Eukaryota</taxon>
        <taxon>Sar</taxon>
        <taxon>Stramenopiles</taxon>
        <taxon>Oomycota</taxon>
        <taxon>Peronosporomycetes</taxon>
        <taxon>Peronosporales</taxon>
        <taxon>Peronosporaceae</taxon>
        <taxon>Phytophthora</taxon>
    </lineage>
</organism>
<dbReference type="EMBL" id="ANJA01003622">
    <property type="protein sequence ID" value="ETO62285.1"/>
    <property type="molecule type" value="Genomic_DNA"/>
</dbReference>
<name>A0A080Z6M4_PHYNI</name>
<proteinExistence type="predicted"/>